<gene>
    <name evidence="1" type="primary">jg25554</name>
    <name evidence="1" type="ORF">PAEG_LOCUS3580</name>
</gene>
<dbReference type="Proteomes" id="UP000838756">
    <property type="component" value="Unassembled WGS sequence"/>
</dbReference>
<proteinExistence type="predicted"/>
<accession>A0A8S4QQU4</accession>
<evidence type="ECO:0000313" key="2">
    <source>
        <dbReference type="Proteomes" id="UP000838756"/>
    </source>
</evidence>
<keyword evidence="2" id="KW-1185">Reference proteome</keyword>
<reference evidence="1" key="1">
    <citation type="submission" date="2022-03" db="EMBL/GenBank/DDBJ databases">
        <authorList>
            <person name="Lindestad O."/>
        </authorList>
    </citation>
    <scope>NUCLEOTIDE SEQUENCE</scope>
</reference>
<sequence length="70" mass="8182">TINYYYCDDWWRTEWNVSCLCDVAAPNTPELTSDRDVAKSPLPRDKIYRRERRRRLDLGLGPTSAGSLFT</sequence>
<comment type="caution">
    <text evidence="1">The sequence shown here is derived from an EMBL/GenBank/DDBJ whole genome shotgun (WGS) entry which is preliminary data.</text>
</comment>
<dbReference type="AlphaFoldDB" id="A0A8S4QQU4"/>
<organism evidence="1 2">
    <name type="scientific">Pararge aegeria aegeria</name>
    <dbReference type="NCBI Taxonomy" id="348720"/>
    <lineage>
        <taxon>Eukaryota</taxon>
        <taxon>Metazoa</taxon>
        <taxon>Ecdysozoa</taxon>
        <taxon>Arthropoda</taxon>
        <taxon>Hexapoda</taxon>
        <taxon>Insecta</taxon>
        <taxon>Pterygota</taxon>
        <taxon>Neoptera</taxon>
        <taxon>Endopterygota</taxon>
        <taxon>Lepidoptera</taxon>
        <taxon>Glossata</taxon>
        <taxon>Ditrysia</taxon>
        <taxon>Papilionoidea</taxon>
        <taxon>Nymphalidae</taxon>
        <taxon>Satyrinae</taxon>
        <taxon>Satyrini</taxon>
        <taxon>Parargina</taxon>
        <taxon>Pararge</taxon>
    </lineage>
</organism>
<feature type="non-terminal residue" evidence="1">
    <location>
        <position position="1"/>
    </location>
</feature>
<protein>
    <submittedName>
        <fullName evidence="1">Jg25554 protein</fullName>
    </submittedName>
</protein>
<name>A0A8S4QQU4_9NEOP</name>
<evidence type="ECO:0000313" key="1">
    <source>
        <dbReference type="EMBL" id="CAH2214775.1"/>
    </source>
</evidence>
<dbReference type="EMBL" id="CAKXAJ010011576">
    <property type="protein sequence ID" value="CAH2214775.1"/>
    <property type="molecule type" value="Genomic_DNA"/>
</dbReference>